<reference evidence="2" key="1">
    <citation type="submission" date="2024-04" db="EMBL/GenBank/DDBJ databases">
        <authorList>
            <person name="Shaw F."/>
            <person name="Minotto A."/>
        </authorList>
    </citation>
    <scope>NUCLEOTIDE SEQUENCE [LARGE SCALE GENOMIC DNA]</scope>
</reference>
<dbReference type="EMBL" id="OZ037947">
    <property type="protein sequence ID" value="CAL1708280.1"/>
    <property type="molecule type" value="Genomic_DNA"/>
</dbReference>
<name>A0ABP1DKC0_9APHY</name>
<gene>
    <name evidence="1" type="ORF">GFSPODELE1_LOCUS6779</name>
</gene>
<dbReference type="Proteomes" id="UP001497453">
    <property type="component" value="Chromosome 4"/>
</dbReference>
<keyword evidence="2" id="KW-1185">Reference proteome</keyword>
<organism evidence="1 2">
    <name type="scientific">Somion occarium</name>
    <dbReference type="NCBI Taxonomy" id="3059160"/>
    <lineage>
        <taxon>Eukaryota</taxon>
        <taxon>Fungi</taxon>
        <taxon>Dikarya</taxon>
        <taxon>Basidiomycota</taxon>
        <taxon>Agaricomycotina</taxon>
        <taxon>Agaricomycetes</taxon>
        <taxon>Polyporales</taxon>
        <taxon>Cerrenaceae</taxon>
        <taxon>Somion</taxon>
    </lineage>
</organism>
<proteinExistence type="predicted"/>
<evidence type="ECO:0000313" key="1">
    <source>
        <dbReference type="EMBL" id="CAL1708280.1"/>
    </source>
</evidence>
<evidence type="ECO:0000313" key="2">
    <source>
        <dbReference type="Proteomes" id="UP001497453"/>
    </source>
</evidence>
<evidence type="ECO:0008006" key="3">
    <source>
        <dbReference type="Google" id="ProtNLM"/>
    </source>
</evidence>
<accession>A0ABP1DKC0</accession>
<protein>
    <recommendedName>
        <fullName evidence="3">F-box domain-containing protein</fullName>
    </recommendedName>
</protein>
<sequence length="525" mass="58991">MSYPPQGRLPQELVDLIIGELHHYPTLSRCSLVHSSWLYTTRKFLFNFLSVIADDEGKYNTFIDFIQVAPPSISLSVRNLELCGPIDSGWKEDDIPDVAAYVTNGILLSILTRLPKLETLRLDCVYFTAISDDDDLSIRKQQVPFHAPGLFRLKSLELECIGDLDLYHRHNVSEINETETCILDIVNILILFDEIGCLNVTKCGLLEPFPGDSSELSTQLLQEWVPVPHTLRVHSLKVTTDYGIDIAPFIPVLARMLLPNTLQNVEFDVWGLEELPSFAELLSNGDIRSVSLSLQCPRHPVITRIPLSSLRSFGLGLSACGSLERASFMAAKMDNMLFPIASQIHTTLTLVSFLPRTSSLKEIELTFDVHGKQCMGSLLPILLASEAHWVATDRTLALEFSGLKALSIKFVDNVHKDTDMRWDSVYRSDHERPLDLANQDGYTQQELVELGMGHFWPSPILVSHLGKAYSFFSSTVRGDPANPSARGNPSHVLFYQFGHFFGERMAHLRGTNRLSILYEPGDLYF</sequence>